<evidence type="ECO:0000256" key="2">
    <source>
        <dbReference type="ARBA" id="ARBA00022692"/>
    </source>
</evidence>
<feature type="transmembrane region" description="Helical" evidence="5">
    <location>
        <begin position="120"/>
        <end position="143"/>
    </location>
</feature>
<feature type="domain" description="O-antigen ligase-related" evidence="6">
    <location>
        <begin position="198"/>
        <end position="365"/>
    </location>
</feature>
<feature type="transmembrane region" description="Helical" evidence="5">
    <location>
        <begin position="213"/>
        <end position="231"/>
    </location>
</feature>
<dbReference type="Proteomes" id="UP000192796">
    <property type="component" value="Unassembled WGS sequence"/>
</dbReference>
<dbReference type="InterPro" id="IPR007016">
    <property type="entry name" value="O-antigen_ligase-rel_domated"/>
</dbReference>
<dbReference type="PANTHER" id="PTHR37422:SF23">
    <property type="entry name" value="TEICHURONIC ACID BIOSYNTHESIS PROTEIN TUAE"/>
    <property type="match status" value="1"/>
</dbReference>
<comment type="subcellular location">
    <subcellularLocation>
        <location evidence="1">Membrane</location>
        <topology evidence="1">Multi-pass membrane protein</topology>
    </subcellularLocation>
</comment>
<feature type="transmembrane region" description="Helical" evidence="5">
    <location>
        <begin position="382"/>
        <end position="398"/>
    </location>
</feature>
<feature type="transmembrane region" description="Helical" evidence="5">
    <location>
        <begin position="404"/>
        <end position="420"/>
    </location>
</feature>
<gene>
    <name evidence="7" type="ORF">A3860_18765</name>
</gene>
<evidence type="ECO:0000256" key="4">
    <source>
        <dbReference type="ARBA" id="ARBA00023136"/>
    </source>
</evidence>
<name>A0A1V9G2J9_9BACT</name>
<evidence type="ECO:0000259" key="6">
    <source>
        <dbReference type="Pfam" id="PF04932"/>
    </source>
</evidence>
<comment type="caution">
    <text evidence="7">The sequence shown here is derived from an EMBL/GenBank/DDBJ whole genome shotgun (WGS) entry which is preliminary data.</text>
</comment>
<sequence length="428" mass="49047">MDDQAGLLTIKDKILYILVVIFLVTFYPGHISSVNVVAVVLLALYSFFLYNSFGEKINLLRRRKEVAAMAVFYLLHIVSSFFSKDQAEGFSWVVIRMPLFVFPVSLGLVYIKQELKERIIWAYAIITTITLLLCSVWAVYQTIAKRDITLLYNDNLTDLIDKQSIYIALLVNLAVFGFGYLLAIKSKLVTSKGLVYGSLFILLLTNLLLASRIAIITLYGSIICAAVWYTIQKKKLKLLGFIAAGMAVVAVLLITLFPKTLGRFRELENTHYQYNSKGAERHFNMDITPDQWNGANLRLALWSCGWELVQQNPVFGVQLGDKLHRLMEVYAAKHFYIAYNSHRNLHSNYLDILVSFGFVGFLLFLWGFLFEPMRHCIRNKDYFGLLVIVAFMLSFIPETYFDRSMGNMVFAFFIAFIVSYREPKVKTA</sequence>
<keyword evidence="2 5" id="KW-0812">Transmembrane</keyword>
<evidence type="ECO:0000256" key="5">
    <source>
        <dbReference type="SAM" id="Phobius"/>
    </source>
</evidence>
<evidence type="ECO:0000313" key="7">
    <source>
        <dbReference type="EMBL" id="OQP64800.1"/>
    </source>
</evidence>
<dbReference type="Pfam" id="PF04932">
    <property type="entry name" value="Wzy_C"/>
    <property type="match status" value="1"/>
</dbReference>
<evidence type="ECO:0000256" key="1">
    <source>
        <dbReference type="ARBA" id="ARBA00004141"/>
    </source>
</evidence>
<reference evidence="7 8" key="1">
    <citation type="submission" date="2016-03" db="EMBL/GenBank/DDBJ databases">
        <title>Niastella vici sp. nov., isolated from farmland soil.</title>
        <authorList>
            <person name="Chen L."/>
            <person name="Wang D."/>
            <person name="Yang S."/>
            <person name="Wang G."/>
        </authorList>
    </citation>
    <scope>NUCLEOTIDE SEQUENCE [LARGE SCALE GENOMIC DNA]</scope>
    <source>
        <strain evidence="7 8">DJ57</strain>
    </source>
</reference>
<feature type="transmembrane region" description="Helical" evidence="5">
    <location>
        <begin position="163"/>
        <end position="182"/>
    </location>
</feature>
<dbReference type="InterPro" id="IPR051533">
    <property type="entry name" value="WaaL-like"/>
</dbReference>
<protein>
    <recommendedName>
        <fullName evidence="6">O-antigen ligase-related domain-containing protein</fullName>
    </recommendedName>
</protein>
<keyword evidence="8" id="KW-1185">Reference proteome</keyword>
<dbReference type="STRING" id="1703345.A3860_18765"/>
<feature type="transmembrane region" description="Helical" evidence="5">
    <location>
        <begin position="89"/>
        <end position="111"/>
    </location>
</feature>
<feature type="transmembrane region" description="Helical" evidence="5">
    <location>
        <begin position="66"/>
        <end position="83"/>
    </location>
</feature>
<dbReference type="EMBL" id="LVYD01000041">
    <property type="protein sequence ID" value="OQP64800.1"/>
    <property type="molecule type" value="Genomic_DNA"/>
</dbReference>
<accession>A0A1V9G2J9</accession>
<keyword evidence="3 5" id="KW-1133">Transmembrane helix</keyword>
<dbReference type="PANTHER" id="PTHR37422">
    <property type="entry name" value="TEICHURONIC ACID BIOSYNTHESIS PROTEIN TUAE"/>
    <property type="match status" value="1"/>
</dbReference>
<feature type="transmembrane region" description="Helical" evidence="5">
    <location>
        <begin position="189"/>
        <end position="207"/>
    </location>
</feature>
<proteinExistence type="predicted"/>
<feature type="transmembrane region" description="Helical" evidence="5">
    <location>
        <begin position="36"/>
        <end position="54"/>
    </location>
</feature>
<evidence type="ECO:0000313" key="8">
    <source>
        <dbReference type="Proteomes" id="UP000192796"/>
    </source>
</evidence>
<feature type="transmembrane region" description="Helical" evidence="5">
    <location>
        <begin position="349"/>
        <end position="370"/>
    </location>
</feature>
<keyword evidence="4 5" id="KW-0472">Membrane</keyword>
<evidence type="ECO:0000256" key="3">
    <source>
        <dbReference type="ARBA" id="ARBA00022989"/>
    </source>
</evidence>
<feature type="transmembrane region" description="Helical" evidence="5">
    <location>
        <begin position="14"/>
        <end position="30"/>
    </location>
</feature>
<dbReference type="GO" id="GO:0016020">
    <property type="term" value="C:membrane"/>
    <property type="evidence" value="ECO:0007669"/>
    <property type="project" value="UniProtKB-SubCell"/>
</dbReference>
<feature type="transmembrane region" description="Helical" evidence="5">
    <location>
        <begin position="238"/>
        <end position="257"/>
    </location>
</feature>
<dbReference type="AlphaFoldDB" id="A0A1V9G2J9"/>
<organism evidence="7 8">
    <name type="scientific">Niastella vici</name>
    <dbReference type="NCBI Taxonomy" id="1703345"/>
    <lineage>
        <taxon>Bacteria</taxon>
        <taxon>Pseudomonadati</taxon>
        <taxon>Bacteroidota</taxon>
        <taxon>Chitinophagia</taxon>
        <taxon>Chitinophagales</taxon>
        <taxon>Chitinophagaceae</taxon>
        <taxon>Niastella</taxon>
    </lineage>
</organism>